<dbReference type="PANTHER" id="PTHR31576">
    <property type="entry name" value="TATA BOX-BINDING PROTEIN-ASSOCIATED FACTOR RNA POLYMERASE I SUBUNIT B"/>
    <property type="match status" value="1"/>
</dbReference>
<name>A0A813ZPV5_9BILA</name>
<dbReference type="EMBL" id="CAJNOI010000037">
    <property type="protein sequence ID" value="CAF0902619.1"/>
    <property type="molecule type" value="Genomic_DNA"/>
</dbReference>
<dbReference type="Proteomes" id="UP000663877">
    <property type="component" value="Unassembled WGS sequence"/>
</dbReference>
<comment type="similarity">
    <text evidence="2">Belongs to the RRN7/TAF1B family.</text>
</comment>
<evidence type="ECO:0000256" key="6">
    <source>
        <dbReference type="ARBA" id="ARBA00023015"/>
    </source>
</evidence>
<keyword evidence="13" id="KW-1185">Reference proteome</keyword>
<evidence type="ECO:0000256" key="9">
    <source>
        <dbReference type="ARBA" id="ARBA00023242"/>
    </source>
</evidence>
<evidence type="ECO:0000256" key="4">
    <source>
        <dbReference type="ARBA" id="ARBA00022771"/>
    </source>
</evidence>
<keyword evidence="7" id="KW-0238">DNA-binding</keyword>
<evidence type="ECO:0000256" key="5">
    <source>
        <dbReference type="ARBA" id="ARBA00022833"/>
    </source>
</evidence>
<proteinExistence type="inferred from homology"/>
<evidence type="ECO:0000313" key="14">
    <source>
        <dbReference type="Proteomes" id="UP000663877"/>
    </source>
</evidence>
<dbReference type="OrthoDB" id="9994135at2759"/>
<dbReference type="GO" id="GO:0042790">
    <property type="term" value="P:nucleolar large rRNA transcription by RNA polymerase I"/>
    <property type="evidence" value="ECO:0007669"/>
    <property type="project" value="TreeGrafter"/>
</dbReference>
<keyword evidence="4" id="KW-0863">Zinc-finger</keyword>
<keyword evidence="5" id="KW-0862">Zinc</keyword>
<dbReference type="GO" id="GO:0001164">
    <property type="term" value="F:RNA polymerase I core promoter sequence-specific DNA binding"/>
    <property type="evidence" value="ECO:0007669"/>
    <property type="project" value="InterPro"/>
</dbReference>
<protein>
    <recommendedName>
        <fullName evidence="10">Rrn7/TAF1B N-terminal cyclin domain-containing protein</fullName>
    </recommendedName>
</protein>
<accession>A0A813ZPV5</accession>
<gene>
    <name evidence="11" type="ORF">BJG266_LOCUS10557</name>
    <name evidence="12" type="ORF">QVE165_LOCUS28266</name>
</gene>
<evidence type="ECO:0000313" key="13">
    <source>
        <dbReference type="Proteomes" id="UP000663832"/>
    </source>
</evidence>
<dbReference type="GO" id="GO:0005668">
    <property type="term" value="C:RNA polymerase transcription factor SL1 complex"/>
    <property type="evidence" value="ECO:0007669"/>
    <property type="project" value="TreeGrafter"/>
</dbReference>
<dbReference type="EMBL" id="CAJNOM010000219">
    <property type="protein sequence ID" value="CAF1246440.1"/>
    <property type="molecule type" value="Genomic_DNA"/>
</dbReference>
<evidence type="ECO:0000313" key="11">
    <source>
        <dbReference type="EMBL" id="CAF0902619.1"/>
    </source>
</evidence>
<keyword evidence="3" id="KW-0479">Metal-binding</keyword>
<evidence type="ECO:0000256" key="2">
    <source>
        <dbReference type="ARBA" id="ARBA00006899"/>
    </source>
</evidence>
<keyword evidence="6" id="KW-0805">Transcription regulation</keyword>
<reference evidence="11" key="1">
    <citation type="submission" date="2021-02" db="EMBL/GenBank/DDBJ databases">
        <authorList>
            <person name="Nowell W R."/>
        </authorList>
    </citation>
    <scope>NUCLEOTIDE SEQUENCE</scope>
</reference>
<evidence type="ECO:0000256" key="8">
    <source>
        <dbReference type="ARBA" id="ARBA00023163"/>
    </source>
</evidence>
<dbReference type="GO" id="GO:0008270">
    <property type="term" value="F:zinc ion binding"/>
    <property type="evidence" value="ECO:0007669"/>
    <property type="project" value="UniProtKB-KW"/>
</dbReference>
<dbReference type="InterPro" id="IPR033599">
    <property type="entry name" value="TAF1B/Rrn7"/>
</dbReference>
<organism evidence="11 14">
    <name type="scientific">Adineta steineri</name>
    <dbReference type="NCBI Taxonomy" id="433720"/>
    <lineage>
        <taxon>Eukaryota</taxon>
        <taxon>Metazoa</taxon>
        <taxon>Spiralia</taxon>
        <taxon>Gnathifera</taxon>
        <taxon>Rotifera</taxon>
        <taxon>Eurotatoria</taxon>
        <taxon>Bdelloidea</taxon>
        <taxon>Adinetida</taxon>
        <taxon>Adinetidae</taxon>
        <taxon>Adineta</taxon>
    </lineage>
</organism>
<dbReference type="Proteomes" id="UP000663832">
    <property type="component" value="Unassembled WGS sequence"/>
</dbReference>
<feature type="domain" description="Rrn7/TAF1B N-terminal cyclin" evidence="10">
    <location>
        <begin position="117"/>
        <end position="251"/>
    </location>
</feature>
<keyword evidence="9" id="KW-0539">Nucleus</keyword>
<dbReference type="InterPro" id="IPR048540">
    <property type="entry name" value="Rrn7_cyclin_N"/>
</dbReference>
<dbReference type="PANTHER" id="PTHR31576:SF2">
    <property type="entry name" value="TATA BOX-BINDING PROTEIN-ASSOCIATED FACTOR RNA POLYMERASE I SUBUNIT B"/>
    <property type="match status" value="1"/>
</dbReference>
<comment type="caution">
    <text evidence="11">The sequence shown here is derived from an EMBL/GenBank/DDBJ whole genome shotgun (WGS) entry which is preliminary data.</text>
</comment>
<evidence type="ECO:0000313" key="12">
    <source>
        <dbReference type="EMBL" id="CAF1246440.1"/>
    </source>
</evidence>
<evidence type="ECO:0000256" key="1">
    <source>
        <dbReference type="ARBA" id="ARBA00004604"/>
    </source>
</evidence>
<dbReference type="AlphaFoldDB" id="A0A813ZPV5"/>
<evidence type="ECO:0000259" key="10">
    <source>
        <dbReference type="Pfam" id="PF20644"/>
    </source>
</evidence>
<dbReference type="Pfam" id="PF20644">
    <property type="entry name" value="Rrn7_cyclin_N"/>
    <property type="match status" value="1"/>
</dbReference>
<keyword evidence="8" id="KW-0804">Transcription</keyword>
<evidence type="ECO:0000256" key="7">
    <source>
        <dbReference type="ARBA" id="ARBA00023125"/>
    </source>
</evidence>
<comment type="subcellular location">
    <subcellularLocation>
        <location evidence="1">Nucleus</location>
        <location evidence="1">Nucleolus</location>
    </subcellularLocation>
</comment>
<sequence length="644" mass="76499">MSHQLCQNCGSSQFEHIDGRLYCVICQSQNISLQIHVSFANEGNAQLGRRVRDQAQTTSIHDETIPKIEIFEANETISHIKNQTDETISRLNDLSVDDNEQLLLEQHIWSSYEVYSYILNIQIQSIINLDYIKKEKHQEFYECTFMLYLRYLSSNGILETNQQRLLIKQEERRLKTNILSKLIYTDRYEQFAKSNTHIFNKKLCIMNLDILIGLIHCASTLINCPITIKQLIEWINTSKLPYYNIKTYLPNWMRPTGRDRFNIEKFKIHSGNLFFYYNTFIQPVIKPYISRYIFRSSSYFYEILLNCCEIYCKQLYFPFDHHTKILFQSICTIIIRTKSRGRRFLSTSFDMELTALSILIIIILLQSINDRLLDEFIQNIHQTKFFSYSLWLKNLNQLIYYESIRYYQFYGRSSVLLETITDNHSKLRYMKSLSKIFNQNIQMNNEKFLEEISQKENHVRQILLDNCKPGSLVYAMKTKEFFLKKFSNLSSNCLSSFFETIVNTSSPSHFSIVDKSELYETLLSLTNGATINQIENFYLLHQRFDIATSSNFHLNHLILTLTKFCSLPYNQDFYSFFSLFLKTFCFHDQSLHHYFYQSTLSKRFNSKNLSDHIGMKQYGIDQLPIIYDIQFEQERPSTIIEKKK</sequence>
<dbReference type="GO" id="GO:0070860">
    <property type="term" value="C:RNA polymerase I core factor complex"/>
    <property type="evidence" value="ECO:0007669"/>
    <property type="project" value="InterPro"/>
</dbReference>
<evidence type="ECO:0000256" key="3">
    <source>
        <dbReference type="ARBA" id="ARBA00022723"/>
    </source>
</evidence>